<dbReference type="RefSeq" id="WP_422920228.1">
    <property type="nucleotide sequence ID" value="NZ_JAMZEJ010000006.1"/>
</dbReference>
<accession>A0ABT1VZ56</accession>
<protein>
    <submittedName>
        <fullName evidence="1">DUF4112 domain-containing protein</fullName>
    </submittedName>
</protein>
<dbReference type="PANTHER" id="PTHR35519:SF2">
    <property type="entry name" value="PH DOMAIN PROTEIN"/>
    <property type="match status" value="1"/>
</dbReference>
<comment type="caution">
    <text evidence="1">The sequence shown here is derived from an EMBL/GenBank/DDBJ whole genome shotgun (WGS) entry which is preliminary data.</text>
</comment>
<evidence type="ECO:0000313" key="1">
    <source>
        <dbReference type="EMBL" id="MCQ8241490.1"/>
    </source>
</evidence>
<gene>
    <name evidence="1" type="ORF">NFI88_11650</name>
</gene>
<dbReference type="Proteomes" id="UP001524547">
    <property type="component" value="Unassembled WGS sequence"/>
</dbReference>
<proteinExistence type="predicted"/>
<sequence>MRRSASAAAGSAPIGAGTAYNSSRFEDEADRHGLPRRTARALSRFLDAPVATGSDASRRLKRIRRLAWLLDAALRIPGTRFRFGIGTLIGLPPAAGDAVLALISLYIVWEAHRLGVPKAVIARMLGNVAVEAVAGSVPVLGDVIDATYKANLRNIALLEAHLADPARVAIPGARP</sequence>
<evidence type="ECO:0000313" key="2">
    <source>
        <dbReference type="Proteomes" id="UP001524547"/>
    </source>
</evidence>
<dbReference type="Pfam" id="PF13430">
    <property type="entry name" value="DUF4112"/>
    <property type="match status" value="1"/>
</dbReference>
<keyword evidence="2" id="KW-1185">Reference proteome</keyword>
<dbReference type="PANTHER" id="PTHR35519">
    <property type="entry name" value="MEMBRANE PROTEINS"/>
    <property type="match status" value="1"/>
</dbReference>
<dbReference type="EMBL" id="JAMZEJ010000006">
    <property type="protein sequence ID" value="MCQ8241490.1"/>
    <property type="molecule type" value="Genomic_DNA"/>
</dbReference>
<organism evidence="1 2">
    <name type="scientific">Rhizosaccharibacter radicis</name>
    <dbReference type="NCBI Taxonomy" id="2782605"/>
    <lineage>
        <taxon>Bacteria</taxon>
        <taxon>Pseudomonadati</taxon>
        <taxon>Pseudomonadota</taxon>
        <taxon>Alphaproteobacteria</taxon>
        <taxon>Acetobacterales</taxon>
        <taxon>Acetobacteraceae</taxon>
        <taxon>Rhizosaccharibacter</taxon>
    </lineage>
</organism>
<reference evidence="1 2" key="1">
    <citation type="submission" date="2022-06" db="EMBL/GenBank/DDBJ databases">
        <title>Rhizosaccharibacter gen. nov. sp. nov. KSS12, endophytic bacteria isolated from sugarcane.</title>
        <authorList>
            <person name="Pitiwittayakul N."/>
        </authorList>
    </citation>
    <scope>NUCLEOTIDE SEQUENCE [LARGE SCALE GENOMIC DNA]</scope>
    <source>
        <strain evidence="1 2">KSS12</strain>
    </source>
</reference>
<name>A0ABT1VZ56_9PROT</name>
<dbReference type="InterPro" id="IPR025187">
    <property type="entry name" value="DUF4112"/>
</dbReference>